<sequence>MPHITIESGKLTDEQKRTLVERLTAVSSEVMKIPPEFYSITIHEIDDASYGIGGKCIDLVKQEYMEKHS</sequence>
<name>A0A4T9TB51_9ACTN</name>
<evidence type="ECO:0000256" key="1">
    <source>
        <dbReference type="ARBA" id="ARBA00023235"/>
    </source>
</evidence>
<dbReference type="OrthoDB" id="4965437at2"/>
<keyword evidence="1" id="KW-0413">Isomerase</keyword>
<evidence type="ECO:0000259" key="2">
    <source>
        <dbReference type="Pfam" id="PF01361"/>
    </source>
</evidence>
<gene>
    <name evidence="3" type="ORF">E5982_04550</name>
</gene>
<comment type="caution">
    <text evidence="3">The sequence shown here is derived from an EMBL/GenBank/DDBJ whole genome shotgun (WGS) entry which is preliminary data.</text>
</comment>
<proteinExistence type="predicted"/>
<dbReference type="GO" id="GO:0016853">
    <property type="term" value="F:isomerase activity"/>
    <property type="evidence" value="ECO:0007669"/>
    <property type="project" value="UniProtKB-KW"/>
</dbReference>
<evidence type="ECO:0000313" key="4">
    <source>
        <dbReference type="Proteomes" id="UP000309454"/>
    </source>
</evidence>
<dbReference type="Gene3D" id="3.30.429.10">
    <property type="entry name" value="Macrophage Migration Inhibitory Factor"/>
    <property type="match status" value="1"/>
</dbReference>
<dbReference type="InterPro" id="IPR004370">
    <property type="entry name" value="4-OT-like_dom"/>
</dbReference>
<dbReference type="Pfam" id="PF01361">
    <property type="entry name" value="Tautomerase"/>
    <property type="match status" value="1"/>
</dbReference>
<keyword evidence="4" id="KW-1185">Reference proteome</keyword>
<dbReference type="RefSeq" id="WP_136845601.1">
    <property type="nucleotide sequence ID" value="NZ_CAQPRS010000013.1"/>
</dbReference>
<dbReference type="InterPro" id="IPR014347">
    <property type="entry name" value="Tautomerase/MIF_sf"/>
</dbReference>
<accession>A0A4T9TB51</accession>
<feature type="domain" description="4-oxalocrotonate tautomerase-like" evidence="2">
    <location>
        <begin position="2"/>
        <end position="57"/>
    </location>
</feature>
<dbReference type="SUPFAM" id="SSF55331">
    <property type="entry name" value="Tautomerase/MIF"/>
    <property type="match status" value="1"/>
</dbReference>
<organism evidence="3 4">
    <name type="scientific">Parvibacter caecicola</name>
    <dbReference type="NCBI Taxonomy" id="747645"/>
    <lineage>
        <taxon>Bacteria</taxon>
        <taxon>Bacillati</taxon>
        <taxon>Actinomycetota</taxon>
        <taxon>Coriobacteriia</taxon>
        <taxon>Coriobacteriales</taxon>
        <taxon>Coriobacteriaceae</taxon>
        <taxon>Parvibacter</taxon>
    </lineage>
</organism>
<evidence type="ECO:0000313" key="3">
    <source>
        <dbReference type="EMBL" id="TJW11475.1"/>
    </source>
</evidence>
<dbReference type="EMBL" id="SSTM01000002">
    <property type="protein sequence ID" value="TJW11475.1"/>
    <property type="molecule type" value="Genomic_DNA"/>
</dbReference>
<dbReference type="NCBIfam" id="NF041920">
    <property type="entry name" value="DmpI"/>
    <property type="match status" value="1"/>
</dbReference>
<dbReference type="Proteomes" id="UP000309454">
    <property type="component" value="Unassembled WGS sequence"/>
</dbReference>
<reference evidence="3 4" key="1">
    <citation type="submission" date="2019-04" db="EMBL/GenBank/DDBJ databases">
        <title>Microbes associate with the intestines of laboratory mice.</title>
        <authorList>
            <person name="Navarre W."/>
            <person name="Wong E."/>
            <person name="Huang K.C."/>
            <person name="Tropini C."/>
            <person name="Ng K."/>
            <person name="Yu B."/>
        </authorList>
    </citation>
    <scope>NUCLEOTIDE SEQUENCE [LARGE SCALE GENOMIC DNA]</scope>
    <source>
        <strain evidence="3 4">NM48_B13</strain>
    </source>
</reference>
<dbReference type="AlphaFoldDB" id="A0A4T9TB51"/>
<protein>
    <submittedName>
        <fullName evidence="3">4-oxalocrotonate tautomerase family protein</fullName>
    </submittedName>
</protein>